<dbReference type="EMBL" id="AP018005">
    <property type="protein sequence ID" value="BBB15071.1"/>
    <property type="molecule type" value="Genomic_DNA"/>
</dbReference>
<evidence type="ECO:0000259" key="18">
    <source>
        <dbReference type="Pfam" id="PF03717"/>
    </source>
</evidence>
<dbReference type="SUPFAM" id="SSF56601">
    <property type="entry name" value="beta-lactamase/transpeptidase-like"/>
    <property type="match status" value="1"/>
</dbReference>
<dbReference type="PANTHER" id="PTHR30627">
    <property type="entry name" value="PEPTIDOGLYCAN D,D-TRANSPEPTIDASE"/>
    <property type="match status" value="1"/>
</dbReference>
<dbReference type="RefSeq" id="WP_126322563.1">
    <property type="nucleotide sequence ID" value="NZ_AP018005.1"/>
</dbReference>
<dbReference type="HAMAP" id="MF_02080">
    <property type="entry name" value="FtsI_transpept"/>
    <property type="match status" value="1"/>
</dbReference>
<keyword evidence="2 16" id="KW-1003">Cell membrane</keyword>
<evidence type="ECO:0000256" key="12">
    <source>
        <dbReference type="ARBA" id="ARBA00023136"/>
    </source>
</evidence>
<evidence type="ECO:0000256" key="2">
    <source>
        <dbReference type="ARBA" id="ARBA00022475"/>
    </source>
</evidence>
<dbReference type="UniPathway" id="UPA00219"/>
<evidence type="ECO:0000256" key="8">
    <source>
        <dbReference type="ARBA" id="ARBA00022801"/>
    </source>
</evidence>
<dbReference type="GO" id="GO:0000917">
    <property type="term" value="P:division septum assembly"/>
    <property type="evidence" value="ECO:0007669"/>
    <property type="project" value="UniProtKB-KW"/>
</dbReference>
<dbReference type="PANTHER" id="PTHR30627:SF1">
    <property type="entry name" value="PEPTIDOGLYCAN D,D-TRANSPEPTIDASE FTSI"/>
    <property type="match status" value="1"/>
</dbReference>
<dbReference type="GO" id="GO:0009002">
    <property type="term" value="F:serine-type D-Ala-D-Ala carboxypeptidase activity"/>
    <property type="evidence" value="ECO:0007669"/>
    <property type="project" value="UniProtKB-UniRule"/>
</dbReference>
<evidence type="ECO:0000313" key="19">
    <source>
        <dbReference type="EMBL" id="BBB15071.1"/>
    </source>
</evidence>
<evidence type="ECO:0000256" key="10">
    <source>
        <dbReference type="ARBA" id="ARBA00022984"/>
    </source>
</evidence>
<name>A0A2Z5UVM0_9COXI</name>
<gene>
    <name evidence="16 19" type="primary">ftsI</name>
    <name evidence="19" type="ORF">RVIR1_05690</name>
</gene>
<keyword evidence="14 16" id="KW-0131">Cell cycle</keyword>
<evidence type="ECO:0000256" key="6">
    <source>
        <dbReference type="ARBA" id="ARBA00022670"/>
    </source>
</evidence>
<evidence type="ECO:0000256" key="7">
    <source>
        <dbReference type="ARBA" id="ARBA00022692"/>
    </source>
</evidence>
<evidence type="ECO:0000256" key="14">
    <source>
        <dbReference type="ARBA" id="ARBA00023306"/>
    </source>
</evidence>
<dbReference type="GO" id="GO:0005886">
    <property type="term" value="C:plasma membrane"/>
    <property type="evidence" value="ECO:0007669"/>
    <property type="project" value="UniProtKB-SubCell"/>
</dbReference>
<evidence type="ECO:0000256" key="3">
    <source>
        <dbReference type="ARBA" id="ARBA00022519"/>
    </source>
</evidence>
<sequence>MGVRNLHSARRTSSNNRWRLGVVVLILLIIAFGLIARLIDLTIINRQFLRKQGNARTVRNLVIPAHRGMILDRHGEPLAISTPVNAVWIYPASFSPNFTQLHSLSQLLQIPAQTIREQARRAQDKEFLYLKRGLNPSLAKQIKLLKIPGVFLQDEYHRYYPEGPVMAHVVGLTNVDDKGQEGLELAYNNWLEGRSGLKKVIKDRLGRVIADVRSIRAPQPGHDLQLSIDKRIQYIAYRELNTGVEKYQADSGSVVVLDVKTGEILAMVNSPSYNPNDRITSQDGRYRNRALTDLFEPGSTIKSFSMASVLASGKFTPSSQVDTSPGWMIVAGKRIMDEHNNGVMDLTKILQISSNMGMSKLVLSLPADNLWRLLHEVGFGQLSQSGFPGERTGSLPNFRVWNPFVLATLSFGYGLSVTALQLAQAYAVLANGGIKVPVTFLKIQGQPPVGQRVIAANISREVLDMLETVLTKGGTAPLARVPGYRVTGKTGTVRIVGAQGYEKHRHNSIFIGIAPASHPRLVVAVVLHDPKGNAYYGGYTAGPIFSHVMCNALHLLNIAPDDLASLNQTPEKVVLPPKGMVD</sequence>
<keyword evidence="12 16" id="KW-0472">Membrane</keyword>
<organism evidence="19 20">
    <name type="scientific">Candidatus Rickettsiella viridis</name>
    <dbReference type="NCBI Taxonomy" id="676208"/>
    <lineage>
        <taxon>Bacteria</taxon>
        <taxon>Pseudomonadati</taxon>
        <taxon>Pseudomonadota</taxon>
        <taxon>Gammaproteobacteria</taxon>
        <taxon>Legionellales</taxon>
        <taxon>Coxiellaceae</taxon>
        <taxon>Rickettsiella</taxon>
    </lineage>
</organism>
<evidence type="ECO:0000256" key="16">
    <source>
        <dbReference type="HAMAP-Rule" id="MF_02080"/>
    </source>
</evidence>
<dbReference type="GO" id="GO:0006508">
    <property type="term" value="P:proteolysis"/>
    <property type="evidence" value="ECO:0007669"/>
    <property type="project" value="UniProtKB-KW"/>
</dbReference>
<keyword evidence="8 16" id="KW-0378">Hydrolase</keyword>
<dbReference type="Gene3D" id="1.10.150.770">
    <property type="match status" value="1"/>
</dbReference>
<comment type="subcellular location">
    <subcellularLocation>
        <location evidence="16">Cell inner membrane</location>
        <topology evidence="16">Single-pass membrane protein</topology>
    </subcellularLocation>
    <subcellularLocation>
        <location evidence="1">Membrane</location>
    </subcellularLocation>
</comment>
<evidence type="ECO:0000256" key="5">
    <source>
        <dbReference type="ARBA" id="ARBA00022645"/>
    </source>
</evidence>
<evidence type="ECO:0000259" key="17">
    <source>
        <dbReference type="Pfam" id="PF00905"/>
    </source>
</evidence>
<dbReference type="Gene3D" id="3.90.1310.10">
    <property type="entry name" value="Penicillin-binding protein 2a (Domain 2)"/>
    <property type="match status" value="1"/>
</dbReference>
<evidence type="ECO:0000256" key="4">
    <source>
        <dbReference type="ARBA" id="ARBA00022618"/>
    </source>
</evidence>
<dbReference type="GO" id="GO:0071555">
    <property type="term" value="P:cell wall organization"/>
    <property type="evidence" value="ECO:0007669"/>
    <property type="project" value="UniProtKB-KW"/>
</dbReference>
<dbReference type="GO" id="GO:0009252">
    <property type="term" value="P:peptidoglycan biosynthetic process"/>
    <property type="evidence" value="ECO:0007669"/>
    <property type="project" value="UniProtKB-UniRule"/>
</dbReference>
<reference evidence="19 20" key="1">
    <citation type="submission" date="2017-03" db="EMBL/GenBank/DDBJ databases">
        <title>The genome sequence of Candidatus Rickettsiella viridis.</title>
        <authorList>
            <person name="Nikoh N."/>
            <person name="Tsuchida T."/>
            <person name="Yamaguchi K."/>
            <person name="Maeda T."/>
            <person name="Shigenobu S."/>
            <person name="Fukatsu T."/>
        </authorList>
    </citation>
    <scope>NUCLEOTIDE SEQUENCE [LARGE SCALE GENOMIC DNA]</scope>
    <source>
        <strain evidence="19 20">Ap-RA04</strain>
    </source>
</reference>
<evidence type="ECO:0000256" key="15">
    <source>
        <dbReference type="ARBA" id="ARBA00023316"/>
    </source>
</evidence>
<dbReference type="OrthoDB" id="9766847at2"/>
<dbReference type="InterPro" id="IPR005311">
    <property type="entry name" value="PBP_dimer"/>
</dbReference>
<keyword evidence="11 16" id="KW-1133">Transmembrane helix</keyword>
<proteinExistence type="inferred from homology"/>
<dbReference type="InterPro" id="IPR036138">
    <property type="entry name" value="PBP_dimer_sf"/>
</dbReference>
<comment type="function">
    <text evidence="16">Catalyzes cross-linking of the peptidoglycan cell wall at the division septum.</text>
</comment>
<evidence type="ECO:0000256" key="9">
    <source>
        <dbReference type="ARBA" id="ARBA00022960"/>
    </source>
</evidence>
<evidence type="ECO:0000256" key="13">
    <source>
        <dbReference type="ARBA" id="ARBA00023210"/>
    </source>
</evidence>
<evidence type="ECO:0000256" key="11">
    <source>
        <dbReference type="ARBA" id="ARBA00022989"/>
    </source>
</evidence>
<keyword evidence="15 16" id="KW-0961">Cell wall biogenesis/degradation</keyword>
<dbReference type="Pfam" id="PF00905">
    <property type="entry name" value="Transpeptidase"/>
    <property type="match status" value="1"/>
</dbReference>
<keyword evidence="3 16" id="KW-0997">Cell inner membrane</keyword>
<accession>A0A2Z5UVM0</accession>
<keyword evidence="9 16" id="KW-0133">Cell shape</keyword>
<dbReference type="EC" id="3.4.16.4" evidence="16"/>
<dbReference type="Gene3D" id="3.30.450.330">
    <property type="match status" value="1"/>
</dbReference>
<dbReference type="Gene3D" id="3.40.710.10">
    <property type="entry name" value="DD-peptidase/beta-lactamase superfamily"/>
    <property type="match status" value="1"/>
</dbReference>
<keyword evidence="10 16" id="KW-0573">Peptidoglycan synthesis</keyword>
<dbReference type="GO" id="GO:0008658">
    <property type="term" value="F:penicillin binding"/>
    <property type="evidence" value="ECO:0007669"/>
    <property type="project" value="InterPro"/>
</dbReference>
<dbReference type="InterPro" id="IPR050515">
    <property type="entry name" value="Beta-lactam/transpept"/>
</dbReference>
<dbReference type="SUPFAM" id="SSF56519">
    <property type="entry name" value="Penicillin binding protein dimerisation domain"/>
    <property type="match status" value="1"/>
</dbReference>
<keyword evidence="6 16" id="KW-0645">Protease</keyword>
<keyword evidence="4 16" id="KW-0132">Cell division</keyword>
<keyword evidence="20" id="KW-1185">Reference proteome</keyword>
<evidence type="ECO:0000313" key="20">
    <source>
        <dbReference type="Proteomes" id="UP000282483"/>
    </source>
</evidence>
<comment type="pathway">
    <text evidence="16">Cell wall biogenesis; peptidoglycan biosynthesis.</text>
</comment>
<comment type="similarity">
    <text evidence="16">Belongs to the transpeptidase family. FtsI subfamily.</text>
</comment>
<dbReference type="GO" id="GO:0043093">
    <property type="term" value="P:FtsZ-dependent cytokinesis"/>
    <property type="evidence" value="ECO:0007669"/>
    <property type="project" value="UniProtKB-UniRule"/>
</dbReference>
<dbReference type="GO" id="GO:0008360">
    <property type="term" value="P:regulation of cell shape"/>
    <property type="evidence" value="ECO:0007669"/>
    <property type="project" value="UniProtKB-KW"/>
</dbReference>
<dbReference type="GO" id="GO:0008955">
    <property type="term" value="F:peptidoglycan glycosyltransferase activity"/>
    <property type="evidence" value="ECO:0007669"/>
    <property type="project" value="InterPro"/>
</dbReference>
<keyword evidence="5 16" id="KW-0121">Carboxypeptidase</keyword>
<dbReference type="Pfam" id="PF03717">
    <property type="entry name" value="PBP_dimer"/>
    <property type="match status" value="1"/>
</dbReference>
<feature type="transmembrane region" description="Helical" evidence="16">
    <location>
        <begin position="20"/>
        <end position="39"/>
    </location>
</feature>
<dbReference type="Proteomes" id="UP000282483">
    <property type="component" value="Chromosome"/>
</dbReference>
<dbReference type="AlphaFoldDB" id="A0A2Z5UVM0"/>
<dbReference type="InterPro" id="IPR001460">
    <property type="entry name" value="PCN-bd_Tpept"/>
</dbReference>
<keyword evidence="7 16" id="KW-0812">Transmembrane</keyword>
<dbReference type="InterPro" id="IPR037532">
    <property type="entry name" value="FtsI_transpept"/>
</dbReference>
<comment type="catalytic activity">
    <reaction evidence="16">
        <text>Preferential cleavage: (Ac)2-L-Lys-D-Ala-|-D-Ala. Also transpeptidation of peptidyl-alanyl moieties that are N-acyl substituents of D-alanine.</text>
        <dbReference type="EC" id="3.4.16.4"/>
    </reaction>
</comment>
<feature type="domain" description="Penicillin-binding protein transpeptidase" evidence="17">
    <location>
        <begin position="252"/>
        <end position="549"/>
    </location>
</feature>
<protein>
    <recommendedName>
        <fullName evidence="16">Peptidoglycan D,D-transpeptidase FtsI</fullName>
        <ecNumber evidence="16">3.4.16.4</ecNumber>
    </recommendedName>
    <alternativeName>
        <fullName evidence="16">Penicillin-binding protein 3</fullName>
        <shortName evidence="16">PBP-3</shortName>
    </alternativeName>
</protein>
<keyword evidence="13 16" id="KW-0717">Septation</keyword>
<dbReference type="KEGG" id="rvi:RVIR1_05690"/>
<dbReference type="InterPro" id="IPR012338">
    <property type="entry name" value="Beta-lactam/transpept-like"/>
</dbReference>
<feature type="domain" description="Penicillin-binding protein dimerisation" evidence="18">
    <location>
        <begin position="63"/>
        <end position="211"/>
    </location>
</feature>
<evidence type="ECO:0000256" key="1">
    <source>
        <dbReference type="ARBA" id="ARBA00004370"/>
    </source>
</evidence>
<feature type="active site" description="Acyl-ester intermediate" evidence="16">
    <location>
        <position position="299"/>
    </location>
</feature>